<evidence type="ECO:0000256" key="2">
    <source>
        <dbReference type="ARBA" id="ARBA00022824"/>
    </source>
</evidence>
<comment type="subcellular location">
    <subcellularLocation>
        <location evidence="7">Endoplasmic reticulum</location>
    </subcellularLocation>
    <subcellularLocation>
        <location evidence="7">Golgi apparatus</location>
        <location evidence="7">cis-Golgi network</location>
    </subcellularLocation>
</comment>
<dbReference type="SMART" id="SM01399">
    <property type="entry name" value="Sybindin"/>
    <property type="match status" value="1"/>
</dbReference>
<keyword evidence="2 7" id="KW-0256">Endoplasmic reticulum</keyword>
<evidence type="ECO:0000256" key="1">
    <source>
        <dbReference type="ARBA" id="ARBA00022448"/>
    </source>
</evidence>
<dbReference type="GO" id="GO:0030008">
    <property type="term" value="C:TRAPP complex"/>
    <property type="evidence" value="ECO:0007669"/>
    <property type="project" value="UniProtKB-UniRule"/>
</dbReference>
<name>A0A815MEM7_9BILA</name>
<organism evidence="10 11">
    <name type="scientific">Rotaria sordida</name>
    <dbReference type="NCBI Taxonomy" id="392033"/>
    <lineage>
        <taxon>Eukaryota</taxon>
        <taxon>Metazoa</taxon>
        <taxon>Spiralia</taxon>
        <taxon>Gnathifera</taxon>
        <taxon>Rotifera</taxon>
        <taxon>Eurotatoria</taxon>
        <taxon>Bdelloidea</taxon>
        <taxon>Philodinida</taxon>
        <taxon>Philodinidae</taxon>
        <taxon>Rotaria</taxon>
    </lineage>
</organism>
<dbReference type="Proteomes" id="UP000663889">
    <property type="component" value="Unassembled WGS sequence"/>
</dbReference>
<dbReference type="InterPro" id="IPR007233">
    <property type="entry name" value="TRAPPC"/>
</dbReference>
<dbReference type="Proteomes" id="UP000663854">
    <property type="component" value="Unassembled WGS sequence"/>
</dbReference>
<dbReference type="CDD" id="cd14855">
    <property type="entry name" value="TRAPPC1_MUM2"/>
    <property type="match status" value="1"/>
</dbReference>
<dbReference type="Proteomes" id="UP000663870">
    <property type="component" value="Unassembled WGS sequence"/>
</dbReference>
<evidence type="ECO:0000256" key="4">
    <source>
        <dbReference type="ARBA" id="ARBA00023034"/>
    </source>
</evidence>
<dbReference type="AlphaFoldDB" id="A0A815MEM7"/>
<keyword evidence="11" id="KW-1185">Reference proteome</keyword>
<evidence type="ECO:0000313" key="11">
    <source>
        <dbReference type="Proteomes" id="UP000663870"/>
    </source>
</evidence>
<dbReference type="PANTHER" id="PTHR23249:SF16">
    <property type="entry name" value="TRAFFICKING PROTEIN PARTICLE COMPLEX SUBUNIT 1"/>
    <property type="match status" value="1"/>
</dbReference>
<comment type="similarity">
    <text evidence="5">Belongs to the TRAPP small subunits family. BET5 subfamily.</text>
</comment>
<comment type="caution">
    <text evidence="10">The sequence shown here is derived from an EMBL/GenBank/DDBJ whole genome shotgun (WGS) entry which is preliminary data.</text>
</comment>
<evidence type="ECO:0000313" key="9">
    <source>
        <dbReference type="EMBL" id="CAF1216075.1"/>
    </source>
</evidence>
<dbReference type="Pfam" id="PF04099">
    <property type="entry name" value="Sybindin"/>
    <property type="match status" value="1"/>
</dbReference>
<dbReference type="EMBL" id="CAJNOH010001426">
    <property type="protein sequence ID" value="CAF1216075.1"/>
    <property type="molecule type" value="Genomic_DNA"/>
</dbReference>
<dbReference type="GO" id="GO:0005794">
    <property type="term" value="C:Golgi apparatus"/>
    <property type="evidence" value="ECO:0007669"/>
    <property type="project" value="UniProtKB-SubCell"/>
</dbReference>
<gene>
    <name evidence="10" type="ORF">JXQ802_LOCUS35826</name>
    <name evidence="9" type="ORF">PYM288_LOCUS25630</name>
    <name evidence="8" type="ORF">SEV965_LOCUS13737</name>
</gene>
<dbReference type="GO" id="GO:0005783">
    <property type="term" value="C:endoplasmic reticulum"/>
    <property type="evidence" value="ECO:0007669"/>
    <property type="project" value="UniProtKB-SubCell"/>
</dbReference>
<keyword evidence="1 7" id="KW-0813">Transport</keyword>
<dbReference type="EMBL" id="CAJNOL010001799">
    <property type="protein sequence ID" value="CAF1420541.1"/>
    <property type="molecule type" value="Genomic_DNA"/>
</dbReference>
<evidence type="ECO:0000313" key="8">
    <source>
        <dbReference type="EMBL" id="CAF1058778.1"/>
    </source>
</evidence>
<evidence type="ECO:0000256" key="5">
    <source>
        <dbReference type="ARBA" id="ARBA00038167"/>
    </source>
</evidence>
<dbReference type="GO" id="GO:0006888">
    <property type="term" value="P:endoplasmic reticulum to Golgi vesicle-mediated transport"/>
    <property type="evidence" value="ECO:0007669"/>
    <property type="project" value="UniProtKB-UniRule"/>
</dbReference>
<keyword evidence="3 7" id="KW-0931">ER-Golgi transport</keyword>
<dbReference type="FunFam" id="3.30.450.70:FF:000004">
    <property type="entry name" value="Trafficking protein particle complex 1"/>
    <property type="match status" value="1"/>
</dbReference>
<evidence type="ECO:0000256" key="6">
    <source>
        <dbReference type="ARBA" id="ARBA00062874"/>
    </source>
</evidence>
<dbReference type="PANTHER" id="PTHR23249">
    <property type="entry name" value="TRAFFICKING PROTEIN PARTICLE COMPLEX SUBUNIT"/>
    <property type="match status" value="1"/>
</dbReference>
<dbReference type="Gene3D" id="3.30.450.70">
    <property type="match status" value="1"/>
</dbReference>
<evidence type="ECO:0000256" key="3">
    <source>
        <dbReference type="ARBA" id="ARBA00022892"/>
    </source>
</evidence>
<proteinExistence type="inferred from homology"/>
<dbReference type="EMBL" id="CAJNOU010000659">
    <property type="protein sequence ID" value="CAF1058778.1"/>
    <property type="molecule type" value="Genomic_DNA"/>
</dbReference>
<comment type="subunit">
    <text evidence="6">Part of the multisubunit transport protein particle (TRAPP) complex. The heterodimer TRAPPC6B-TRAPPC3 interacts with TRAPPC1 likely providing a core for TRAPP complex formation.</text>
</comment>
<reference evidence="10" key="1">
    <citation type="submission" date="2021-02" db="EMBL/GenBank/DDBJ databases">
        <authorList>
            <person name="Nowell W R."/>
        </authorList>
    </citation>
    <scope>NUCLEOTIDE SEQUENCE</scope>
</reference>
<protein>
    <recommendedName>
        <fullName evidence="7">Trafficking protein particle complex subunit</fullName>
    </recommendedName>
</protein>
<accession>A0A815MEM7</accession>
<dbReference type="InterPro" id="IPR011012">
    <property type="entry name" value="Longin-like_dom_sf"/>
</dbReference>
<evidence type="ECO:0000256" key="7">
    <source>
        <dbReference type="RuleBase" id="RU366065"/>
    </source>
</evidence>
<evidence type="ECO:0000313" key="10">
    <source>
        <dbReference type="EMBL" id="CAF1420541.1"/>
    </source>
</evidence>
<sequence length="148" mass="17864">MVVYNLYIFNRNGQCLFYREWLRRRQIKMTQEEEFKLMNGFIYSVKSFVQRLTPTDLKDGFVSFKTNCYKLHYYETPTGLKFILNTDNNVDNIRHILHQLYSTIFVNYIVKNPRYSALDIINNDQEIFIEKLDEFISNLSIFSQTNKI</sequence>
<keyword evidence="4 7" id="KW-0333">Golgi apparatus</keyword>
<dbReference type="SUPFAM" id="SSF64356">
    <property type="entry name" value="SNARE-like"/>
    <property type="match status" value="1"/>
</dbReference>